<protein>
    <submittedName>
        <fullName evidence="2">Uncharacterized protein LOC113866852</fullName>
    </submittedName>
</protein>
<dbReference type="Pfam" id="PF08284">
    <property type="entry name" value="RVP_2"/>
    <property type="match status" value="1"/>
</dbReference>
<name>A0A8B8LNH0_ABRPR</name>
<gene>
    <name evidence="2" type="primary">LOC113866852</name>
</gene>
<accession>A0A8B8LNH0</accession>
<evidence type="ECO:0000313" key="2">
    <source>
        <dbReference type="RefSeq" id="XP_027357452.1"/>
    </source>
</evidence>
<dbReference type="PANTHER" id="PTHR15503">
    <property type="entry name" value="LDOC1 RELATED"/>
    <property type="match status" value="1"/>
</dbReference>
<dbReference type="AlphaFoldDB" id="A0A8B8LNH0"/>
<dbReference type="OrthoDB" id="1749844at2759"/>
<dbReference type="GeneID" id="113866852"/>
<sequence length="216" mass="23886">MSGSEASKSDELIRGKCVINNRLCDVLFDSGVTHSFVSMDCVNCLGLPISSLPCNVVVPTPTTKLVVNSSVCLGCSVMIHCRNFCMDLICLPLSQLDVVFGMKWLSSNRVLLDYKKKALIFGDDIPKKSRLLNMGEARNVSKAKAFMVLLSAEVDKAVKAEHIPVVQDFLEVFPKDVTELPPEREIEFTIDLILGASPVFIAPYWMSPMELTEVKK</sequence>
<evidence type="ECO:0000313" key="1">
    <source>
        <dbReference type="Proteomes" id="UP000694853"/>
    </source>
</evidence>
<dbReference type="PANTHER" id="PTHR15503:SF45">
    <property type="entry name" value="RNA-DIRECTED DNA POLYMERASE HOMOLOG"/>
    <property type="match status" value="1"/>
</dbReference>
<reference evidence="1" key="1">
    <citation type="journal article" date="2019" name="Toxins">
        <title>Detection of Abrin-Like and Prepropulchellin-Like Toxin Genes and Transcripts Using Whole Genome Sequencing and Full-Length Transcript Sequencing of Abrus precatorius.</title>
        <authorList>
            <person name="Hovde B.T."/>
            <person name="Daligault H.E."/>
            <person name="Hanschen E.R."/>
            <person name="Kunde Y.A."/>
            <person name="Johnson M.B."/>
            <person name="Starkenburg S.R."/>
            <person name="Johnson S.L."/>
        </authorList>
    </citation>
    <scope>NUCLEOTIDE SEQUENCE [LARGE SCALE GENOMIC DNA]</scope>
</reference>
<dbReference type="SUPFAM" id="SSF50630">
    <property type="entry name" value="Acid proteases"/>
    <property type="match status" value="1"/>
</dbReference>
<dbReference type="KEGG" id="aprc:113866852"/>
<keyword evidence="1" id="KW-1185">Reference proteome</keyword>
<organism evidence="1 2">
    <name type="scientific">Abrus precatorius</name>
    <name type="common">Indian licorice</name>
    <name type="synonym">Glycine abrus</name>
    <dbReference type="NCBI Taxonomy" id="3816"/>
    <lineage>
        <taxon>Eukaryota</taxon>
        <taxon>Viridiplantae</taxon>
        <taxon>Streptophyta</taxon>
        <taxon>Embryophyta</taxon>
        <taxon>Tracheophyta</taxon>
        <taxon>Spermatophyta</taxon>
        <taxon>Magnoliopsida</taxon>
        <taxon>eudicotyledons</taxon>
        <taxon>Gunneridae</taxon>
        <taxon>Pentapetalae</taxon>
        <taxon>rosids</taxon>
        <taxon>fabids</taxon>
        <taxon>Fabales</taxon>
        <taxon>Fabaceae</taxon>
        <taxon>Papilionoideae</taxon>
        <taxon>50 kb inversion clade</taxon>
        <taxon>NPAAA clade</taxon>
        <taxon>indigoferoid/millettioid clade</taxon>
        <taxon>Abreae</taxon>
        <taxon>Abrus</taxon>
    </lineage>
</organism>
<dbReference type="CDD" id="cd00303">
    <property type="entry name" value="retropepsin_like"/>
    <property type="match status" value="1"/>
</dbReference>
<dbReference type="InterPro" id="IPR021109">
    <property type="entry name" value="Peptidase_aspartic_dom_sf"/>
</dbReference>
<dbReference type="Gene3D" id="2.40.70.10">
    <property type="entry name" value="Acid Proteases"/>
    <property type="match status" value="1"/>
</dbReference>
<dbReference type="RefSeq" id="XP_027357452.1">
    <property type="nucleotide sequence ID" value="XM_027501651.1"/>
</dbReference>
<reference evidence="2" key="2">
    <citation type="submission" date="2025-08" db="UniProtKB">
        <authorList>
            <consortium name="RefSeq"/>
        </authorList>
    </citation>
    <scope>IDENTIFICATION</scope>
    <source>
        <tissue evidence="2">Young leaves</tissue>
    </source>
</reference>
<proteinExistence type="predicted"/>
<dbReference type="InterPro" id="IPR032567">
    <property type="entry name" value="RTL1-rel"/>
</dbReference>
<dbReference type="Proteomes" id="UP000694853">
    <property type="component" value="Unplaced"/>
</dbReference>